<dbReference type="KEGG" id="apo:Arcpr_1525"/>
<dbReference type="STRING" id="572546.Arcpr_1525"/>
<gene>
    <name evidence="1" type="ordered locus">Arcpr_1525</name>
</gene>
<dbReference type="GeneID" id="8740215"/>
<proteinExistence type="predicted"/>
<accession>D2REM7</accession>
<dbReference type="RefSeq" id="WP_012940907.1">
    <property type="nucleotide sequence ID" value="NC_013741.1"/>
</dbReference>
<sequence>MQAVEVVERKNIREFWVGVSNKGTRLRLDPAILSHLNSDSVEIDEENGEIVLKPSENGLKLKMWIPRRWDGLPTCYYVNVPKPLRSKLTELRKPYAVVENGRIVLKEKTEEEELREKLEDAIDRFFRIVDDIHYFEDRKREAEKRNLPHASIDFNLEISGIALFSIISKDLSQFYDEIDPAVM</sequence>
<evidence type="ECO:0000313" key="2">
    <source>
        <dbReference type="Proteomes" id="UP000001901"/>
    </source>
</evidence>
<dbReference type="Proteomes" id="UP000001901">
    <property type="component" value="Chromosome"/>
</dbReference>
<name>D2REM7_ARCPA</name>
<keyword evidence="2" id="KW-1185">Reference proteome</keyword>
<reference evidence="1 2" key="1">
    <citation type="journal article" date="2010" name="Stand. Genomic Sci.">
        <title>Complete genome sequence of Archaeoglobus profundus type strain (AV18).</title>
        <authorList>
            <person name="von Jan M."/>
            <person name="Lapidus A."/>
            <person name="Del Rio T.G."/>
            <person name="Copeland A."/>
            <person name="Tice H."/>
            <person name="Cheng J.F."/>
            <person name="Lucas S."/>
            <person name="Chen F."/>
            <person name="Nolan M."/>
            <person name="Goodwin L."/>
            <person name="Han C."/>
            <person name="Pitluck S."/>
            <person name="Liolios K."/>
            <person name="Ivanova N."/>
            <person name="Mavromatis K."/>
            <person name="Ovchinnikova G."/>
            <person name="Chertkov O."/>
            <person name="Pati A."/>
            <person name="Chen A."/>
            <person name="Palaniappan K."/>
            <person name="Land M."/>
            <person name="Hauser L."/>
            <person name="Chang Y.J."/>
            <person name="Jeffries C.D."/>
            <person name="Saunders E."/>
            <person name="Brettin T."/>
            <person name="Detter J.C."/>
            <person name="Chain P."/>
            <person name="Eichinger K."/>
            <person name="Huber H."/>
            <person name="Spring S."/>
            <person name="Rohde M."/>
            <person name="Goker M."/>
            <person name="Wirth R."/>
            <person name="Woyke T."/>
            <person name="Bristow J."/>
            <person name="Eisen J.A."/>
            <person name="Markowitz V."/>
            <person name="Hugenholtz P."/>
            <person name="Kyrpides N.C."/>
            <person name="Klenk H.P."/>
        </authorList>
    </citation>
    <scope>NUCLEOTIDE SEQUENCE [LARGE SCALE GENOMIC DNA]</scope>
    <source>
        <strain evidence="2">DSM 5631 / JCM 9629 / NBRC 100127 / Av18</strain>
    </source>
</reference>
<dbReference type="PaxDb" id="572546-Arcpr_1525"/>
<evidence type="ECO:0000313" key="1">
    <source>
        <dbReference type="EMBL" id="ADB58571.1"/>
    </source>
</evidence>
<protein>
    <submittedName>
        <fullName evidence="1">Uncharacterized protein</fullName>
    </submittedName>
</protein>
<organism evidence="1 2">
    <name type="scientific">Archaeoglobus profundus (strain DSM 5631 / JCM 9629 / NBRC 100127 / Av18)</name>
    <dbReference type="NCBI Taxonomy" id="572546"/>
    <lineage>
        <taxon>Archaea</taxon>
        <taxon>Methanobacteriati</taxon>
        <taxon>Methanobacteriota</taxon>
        <taxon>Archaeoglobi</taxon>
        <taxon>Archaeoglobales</taxon>
        <taxon>Archaeoglobaceae</taxon>
        <taxon>Archaeoglobus</taxon>
    </lineage>
</organism>
<dbReference type="EMBL" id="CP001857">
    <property type="protein sequence ID" value="ADB58571.1"/>
    <property type="molecule type" value="Genomic_DNA"/>
</dbReference>
<dbReference type="HOGENOM" id="CLU_1472014_0_0_2"/>
<dbReference type="AlphaFoldDB" id="D2REM7"/>